<feature type="domain" description="Beta-lactamase-related" evidence="1">
    <location>
        <begin position="14"/>
        <end position="364"/>
    </location>
</feature>
<dbReference type="Proteomes" id="UP001596472">
    <property type="component" value="Unassembled WGS sequence"/>
</dbReference>
<evidence type="ECO:0000313" key="3">
    <source>
        <dbReference type="Proteomes" id="UP001596472"/>
    </source>
</evidence>
<dbReference type="Gene3D" id="3.40.710.10">
    <property type="entry name" value="DD-peptidase/beta-lactamase superfamily"/>
    <property type="match status" value="1"/>
</dbReference>
<reference evidence="3" key="1">
    <citation type="journal article" date="2019" name="Int. J. Syst. Evol. Microbiol.">
        <title>The Global Catalogue of Microorganisms (GCM) 10K type strain sequencing project: providing services to taxonomists for standard genome sequencing and annotation.</title>
        <authorList>
            <consortium name="The Broad Institute Genomics Platform"/>
            <consortium name="The Broad Institute Genome Sequencing Center for Infectious Disease"/>
            <person name="Wu L."/>
            <person name="Ma J."/>
        </authorList>
    </citation>
    <scope>NUCLEOTIDE SEQUENCE [LARGE SCALE GENOMIC DNA]</scope>
    <source>
        <strain evidence="3">CGMCC 4.1467</strain>
    </source>
</reference>
<gene>
    <name evidence="2" type="ORF">ACFQY0_04555</name>
</gene>
<dbReference type="InterPro" id="IPR012338">
    <property type="entry name" value="Beta-lactam/transpept-like"/>
</dbReference>
<keyword evidence="2" id="KW-0378">Hydrolase</keyword>
<dbReference type="SUPFAM" id="SSF56601">
    <property type="entry name" value="beta-lactamase/transpeptidase-like"/>
    <property type="match status" value="1"/>
</dbReference>
<dbReference type="EMBL" id="JBHTBS010000002">
    <property type="protein sequence ID" value="MFC7336439.1"/>
    <property type="molecule type" value="Genomic_DNA"/>
</dbReference>
<keyword evidence="3" id="KW-1185">Reference proteome</keyword>
<evidence type="ECO:0000259" key="1">
    <source>
        <dbReference type="Pfam" id="PF00144"/>
    </source>
</evidence>
<proteinExistence type="predicted"/>
<accession>A0ABW2L563</accession>
<evidence type="ECO:0000313" key="2">
    <source>
        <dbReference type="EMBL" id="MFC7336439.1"/>
    </source>
</evidence>
<organism evidence="2 3">
    <name type="scientific">Haloferula chungangensis</name>
    <dbReference type="NCBI Taxonomy" id="1048331"/>
    <lineage>
        <taxon>Bacteria</taxon>
        <taxon>Pseudomonadati</taxon>
        <taxon>Verrucomicrobiota</taxon>
        <taxon>Verrucomicrobiia</taxon>
        <taxon>Verrucomicrobiales</taxon>
        <taxon>Verrucomicrobiaceae</taxon>
        <taxon>Haloferula</taxon>
    </lineage>
</organism>
<dbReference type="InterPro" id="IPR001466">
    <property type="entry name" value="Beta-lactam-related"/>
</dbReference>
<dbReference type="GO" id="GO:0016787">
    <property type="term" value="F:hydrolase activity"/>
    <property type="evidence" value="ECO:0007669"/>
    <property type="project" value="UniProtKB-KW"/>
</dbReference>
<sequence>MGASEFETVVQSFEENFRTRGEIGASVSIWWKGEEILSLGKGWCEKGEKRAWTKDTLVPVYSATKPLAAATLLLALEKRGLGVETMVREVWPAFPVEEASFGDLLSHQCGLSALDQAASIWEHDEVVAAIEAQVPAWRPGQGHGYHARTFGTLVDEPVRRLTGKVLGQLWWEEIAQPMGLEFWIGLPESEWARVAELYPGKASAGDFASGFYHEFNREGSLTRRTFGSPRGLRSVQEMNDPKAWAAGFPASGGVGTATALAKFYQAAIGAIESPLSESVRKALATRRVEGDDQVLIQPTAFSAGCQLDPVDADGTKERELYGPDAEAFGHPGAGGSHAFGDPELGLSFAYTMNQMELNVMPGRRSTTLVDALFGKL</sequence>
<dbReference type="Pfam" id="PF00144">
    <property type="entry name" value="Beta-lactamase"/>
    <property type="match status" value="1"/>
</dbReference>
<dbReference type="PANTHER" id="PTHR43319">
    <property type="entry name" value="BETA-LACTAMASE-RELATED"/>
    <property type="match status" value="1"/>
</dbReference>
<protein>
    <submittedName>
        <fullName evidence="2">Serine hydrolase domain-containing protein</fullName>
    </submittedName>
</protein>
<name>A0ABW2L563_9BACT</name>
<comment type="caution">
    <text evidence="2">The sequence shown here is derived from an EMBL/GenBank/DDBJ whole genome shotgun (WGS) entry which is preliminary data.</text>
</comment>
<dbReference type="RefSeq" id="WP_379709643.1">
    <property type="nucleotide sequence ID" value="NZ_JBHTBS010000002.1"/>
</dbReference>
<dbReference type="InterPro" id="IPR052907">
    <property type="entry name" value="Beta-lactamase/esterase"/>
</dbReference>
<dbReference type="PANTHER" id="PTHR43319:SF3">
    <property type="entry name" value="BETA-LACTAMASE-RELATED DOMAIN-CONTAINING PROTEIN"/>
    <property type="match status" value="1"/>
</dbReference>